<gene>
    <name evidence="3" type="ORF">RHSIM_Rhsim13G0177600</name>
</gene>
<sequence length="254" mass="29053">MSAAKSSGKKRVSESEASKTEKLKRVAIEDDFDLDLSSDIKGIMSALKQIREKAHKDGQKKNEETISSVASEIKSMLDELKNKFEKERQSLAKALSKSSKEYETMLKTETDKFKAVYEKICKEKAAHLQAFKGSFVLLVLTNELVADLEALPGLTVHCVSFLVQWFTGCQKYMMPDSISKHEEEKERLFIRYEQLRKKEKSLISEHEKACTNKIAELEESLKKKKQDDKTFSILRKTLGSFLENASDEDFPHDE</sequence>
<keyword evidence="4" id="KW-1185">Reference proteome</keyword>
<accession>A0A834G4C6</accession>
<feature type="coiled-coil region" evidence="1">
    <location>
        <begin position="70"/>
        <end position="101"/>
    </location>
</feature>
<name>A0A834G4C6_RHOSS</name>
<dbReference type="AlphaFoldDB" id="A0A834G4C6"/>
<proteinExistence type="predicted"/>
<protein>
    <submittedName>
        <fullName evidence="3">Uncharacterized protein</fullName>
    </submittedName>
</protein>
<dbReference type="PANTHER" id="PTHR35295">
    <property type="entry name" value="DNA LIGASE-LIKE PROTEIN"/>
    <property type="match status" value="1"/>
</dbReference>
<comment type="caution">
    <text evidence="3">The sequence shown here is derived from an EMBL/GenBank/DDBJ whole genome shotgun (WGS) entry which is preliminary data.</text>
</comment>
<reference evidence="3" key="1">
    <citation type="submission" date="2019-11" db="EMBL/GenBank/DDBJ databases">
        <authorList>
            <person name="Liu Y."/>
            <person name="Hou J."/>
            <person name="Li T.-Q."/>
            <person name="Guan C.-H."/>
            <person name="Wu X."/>
            <person name="Wu H.-Z."/>
            <person name="Ling F."/>
            <person name="Zhang R."/>
            <person name="Shi X.-G."/>
            <person name="Ren J.-P."/>
            <person name="Chen E.-F."/>
            <person name="Sun J.-M."/>
        </authorList>
    </citation>
    <scope>NUCLEOTIDE SEQUENCE</scope>
    <source>
        <strain evidence="3">Adult_tree_wgs_1</strain>
        <tissue evidence="3">Leaves</tissue>
    </source>
</reference>
<evidence type="ECO:0000313" key="3">
    <source>
        <dbReference type="EMBL" id="KAF7121162.1"/>
    </source>
</evidence>
<evidence type="ECO:0000313" key="4">
    <source>
        <dbReference type="Proteomes" id="UP000626092"/>
    </source>
</evidence>
<feature type="region of interest" description="Disordered" evidence="2">
    <location>
        <begin position="1"/>
        <end position="21"/>
    </location>
</feature>
<evidence type="ECO:0000256" key="2">
    <source>
        <dbReference type="SAM" id="MobiDB-lite"/>
    </source>
</evidence>
<feature type="coiled-coil region" evidence="1">
    <location>
        <begin position="178"/>
        <end position="227"/>
    </location>
</feature>
<dbReference type="PANTHER" id="PTHR35295:SF1">
    <property type="entry name" value="DNA LIGASE-LIKE PROTEIN"/>
    <property type="match status" value="1"/>
</dbReference>
<dbReference type="EMBL" id="WJXA01000013">
    <property type="protein sequence ID" value="KAF7121162.1"/>
    <property type="molecule type" value="Genomic_DNA"/>
</dbReference>
<dbReference type="OrthoDB" id="1897584at2759"/>
<organism evidence="3 4">
    <name type="scientific">Rhododendron simsii</name>
    <name type="common">Sims's rhododendron</name>
    <dbReference type="NCBI Taxonomy" id="118357"/>
    <lineage>
        <taxon>Eukaryota</taxon>
        <taxon>Viridiplantae</taxon>
        <taxon>Streptophyta</taxon>
        <taxon>Embryophyta</taxon>
        <taxon>Tracheophyta</taxon>
        <taxon>Spermatophyta</taxon>
        <taxon>Magnoliopsida</taxon>
        <taxon>eudicotyledons</taxon>
        <taxon>Gunneridae</taxon>
        <taxon>Pentapetalae</taxon>
        <taxon>asterids</taxon>
        <taxon>Ericales</taxon>
        <taxon>Ericaceae</taxon>
        <taxon>Ericoideae</taxon>
        <taxon>Rhodoreae</taxon>
        <taxon>Rhododendron</taxon>
    </lineage>
</organism>
<dbReference type="Proteomes" id="UP000626092">
    <property type="component" value="Unassembled WGS sequence"/>
</dbReference>
<feature type="compositionally biased region" description="Basic and acidic residues" evidence="2">
    <location>
        <begin position="11"/>
        <end position="21"/>
    </location>
</feature>
<evidence type="ECO:0000256" key="1">
    <source>
        <dbReference type="SAM" id="Coils"/>
    </source>
</evidence>
<keyword evidence="1" id="KW-0175">Coiled coil</keyword>